<dbReference type="Pfam" id="PF00430">
    <property type="entry name" value="ATP-synt_B"/>
    <property type="match status" value="1"/>
</dbReference>
<dbReference type="InterPro" id="IPR028987">
    <property type="entry name" value="ATP_synth_B-like_membr_sf"/>
</dbReference>
<dbReference type="NCBIfam" id="TIGR01144">
    <property type="entry name" value="ATP_synt_b"/>
    <property type="match status" value="1"/>
</dbReference>
<comment type="similarity">
    <text evidence="2 14 15">Belongs to the ATPase B chain family.</text>
</comment>
<keyword evidence="5 14" id="KW-0138">CF(0)</keyword>
<keyword evidence="7 14" id="KW-0375">Hydrogen ion transport</keyword>
<dbReference type="AlphaFoldDB" id="A0A2T1A4C3"/>
<dbReference type="GO" id="GO:0046933">
    <property type="term" value="F:proton-transporting ATP synthase activity, rotational mechanism"/>
    <property type="evidence" value="ECO:0007669"/>
    <property type="project" value="UniProtKB-UniRule"/>
</dbReference>
<evidence type="ECO:0000256" key="6">
    <source>
        <dbReference type="ARBA" id="ARBA00022692"/>
    </source>
</evidence>
<dbReference type="InterPro" id="IPR050059">
    <property type="entry name" value="ATP_synthase_B_chain"/>
</dbReference>
<dbReference type="CDD" id="cd06503">
    <property type="entry name" value="ATP-synt_Fo_b"/>
    <property type="match status" value="1"/>
</dbReference>
<organism evidence="17 18">
    <name type="scientific">Antricoccus suffuscus</name>
    <dbReference type="NCBI Taxonomy" id="1629062"/>
    <lineage>
        <taxon>Bacteria</taxon>
        <taxon>Bacillati</taxon>
        <taxon>Actinomycetota</taxon>
        <taxon>Actinomycetes</taxon>
        <taxon>Geodermatophilales</taxon>
        <taxon>Antricoccaceae</taxon>
        <taxon>Antricoccus</taxon>
    </lineage>
</organism>
<comment type="caution">
    <text evidence="17">The sequence shown here is derived from an EMBL/GenBank/DDBJ whole genome shotgun (WGS) entry which is preliminary data.</text>
</comment>
<gene>
    <name evidence="14" type="primary">atpF</name>
    <name evidence="17" type="ORF">CLV47_10280</name>
</gene>
<evidence type="ECO:0000256" key="5">
    <source>
        <dbReference type="ARBA" id="ARBA00022547"/>
    </source>
</evidence>
<keyword evidence="4 14" id="KW-1003">Cell membrane</keyword>
<comment type="function">
    <text evidence="14">Component of the F(0) channel, it forms part of the peripheral stalk, linking F(1) to F(0).</text>
</comment>
<sequence>MTFIAAEANSNPLIPPVGEIIIGLIGFIILAFVLMKFAWPAFEKVYAARAEAIEGGIAKAEAAQREAKAALDKYNSQLEGARTEAATIREDARAEGQRIIDEMKQQAQVESDRIIARGAESLSVQRQQVVNELRQQVGQVSVNLAGRIVGANLSDDSNAHATVDQFLDELDGMSATTGAQK</sequence>
<dbReference type="NCBIfam" id="NF004412">
    <property type="entry name" value="PRK05759.1-3"/>
    <property type="match status" value="1"/>
</dbReference>
<evidence type="ECO:0000256" key="7">
    <source>
        <dbReference type="ARBA" id="ARBA00022781"/>
    </source>
</evidence>
<dbReference type="GO" id="GO:0045259">
    <property type="term" value="C:proton-transporting ATP synthase complex"/>
    <property type="evidence" value="ECO:0007669"/>
    <property type="project" value="UniProtKB-KW"/>
</dbReference>
<dbReference type="GO" id="GO:0005886">
    <property type="term" value="C:plasma membrane"/>
    <property type="evidence" value="ECO:0007669"/>
    <property type="project" value="UniProtKB-SubCell"/>
</dbReference>
<keyword evidence="18" id="KW-1185">Reference proteome</keyword>
<dbReference type="SUPFAM" id="SSF81573">
    <property type="entry name" value="F1F0 ATP synthase subunit B, membrane domain"/>
    <property type="match status" value="1"/>
</dbReference>
<dbReference type="OrthoDB" id="5243563at2"/>
<dbReference type="PANTHER" id="PTHR33445:SF1">
    <property type="entry name" value="ATP SYNTHASE SUBUNIT B"/>
    <property type="match status" value="1"/>
</dbReference>
<protein>
    <recommendedName>
        <fullName evidence="14">ATP synthase subunit b</fullName>
    </recommendedName>
    <alternativeName>
        <fullName evidence="14">ATP synthase F(0) sector subunit b</fullName>
    </alternativeName>
    <alternativeName>
        <fullName evidence="14">ATPase subunit I</fullName>
    </alternativeName>
    <alternativeName>
        <fullName evidence="14">F-type ATPase subunit b</fullName>
        <shortName evidence="14">F-ATPase subunit b</shortName>
    </alternativeName>
</protein>
<keyword evidence="8 14" id="KW-1133">Transmembrane helix</keyword>
<reference evidence="17 18" key="1">
    <citation type="submission" date="2018-03" db="EMBL/GenBank/DDBJ databases">
        <title>Genomic Encyclopedia of Archaeal and Bacterial Type Strains, Phase II (KMG-II): from individual species to whole genera.</title>
        <authorList>
            <person name="Goeker M."/>
        </authorList>
    </citation>
    <scope>NUCLEOTIDE SEQUENCE [LARGE SCALE GENOMIC DNA]</scope>
    <source>
        <strain evidence="17 18">DSM 100065</strain>
    </source>
</reference>
<evidence type="ECO:0000256" key="1">
    <source>
        <dbReference type="ARBA" id="ARBA00004162"/>
    </source>
</evidence>
<evidence type="ECO:0000256" key="10">
    <source>
        <dbReference type="ARBA" id="ARBA00023136"/>
    </source>
</evidence>
<dbReference type="GO" id="GO:0046961">
    <property type="term" value="F:proton-transporting ATPase activity, rotational mechanism"/>
    <property type="evidence" value="ECO:0007669"/>
    <property type="project" value="TreeGrafter"/>
</dbReference>
<comment type="subunit">
    <text evidence="13 14">F-type ATPases have 2 components, F(1) - the catalytic core - and F(0) - the membrane proton channel. F(1) has five subunits: alpha(3), beta(3), gamma(1), delta(1), epsilon(1). F(0) has three main subunits: a(1), b(2) and c(10-14). The alpha and beta chains form an alternating ring which encloses part of the gamma chain. F(1) is attached to F(0) by a central stalk formed by the gamma and epsilon chains, while a peripheral stalk is formed by the delta and b chains.</text>
</comment>
<feature type="coiled-coil region" evidence="16">
    <location>
        <begin position="57"/>
        <end position="91"/>
    </location>
</feature>
<evidence type="ECO:0000313" key="18">
    <source>
        <dbReference type="Proteomes" id="UP000237752"/>
    </source>
</evidence>
<dbReference type="InterPro" id="IPR002146">
    <property type="entry name" value="ATP_synth_b/b'su_bac/chlpt"/>
</dbReference>
<keyword evidence="3 14" id="KW-0813">Transport</keyword>
<dbReference type="HAMAP" id="MF_01398">
    <property type="entry name" value="ATP_synth_b_bprime"/>
    <property type="match status" value="1"/>
</dbReference>
<keyword evidence="11 14" id="KW-0066">ATP synthesis</keyword>
<evidence type="ECO:0000256" key="16">
    <source>
        <dbReference type="SAM" id="Coils"/>
    </source>
</evidence>
<comment type="function">
    <text evidence="12 14">F(1)F(0) ATP synthase produces ATP from ADP in the presence of a proton or sodium gradient. F-type ATPases consist of two structural domains, F(1) containing the extramembraneous catalytic core and F(0) containing the membrane proton channel, linked together by a central stalk and a peripheral stalk. During catalysis, ATP synthesis in the catalytic domain of F(1) is coupled via a rotary mechanism of the central stalk subunits to proton translocation.</text>
</comment>
<proteinExistence type="inferred from homology"/>
<dbReference type="RefSeq" id="WP_106347567.1">
    <property type="nucleotide sequence ID" value="NZ_PVUE01000002.1"/>
</dbReference>
<evidence type="ECO:0000256" key="11">
    <source>
        <dbReference type="ARBA" id="ARBA00023310"/>
    </source>
</evidence>
<evidence type="ECO:0000256" key="2">
    <source>
        <dbReference type="ARBA" id="ARBA00005513"/>
    </source>
</evidence>
<evidence type="ECO:0000256" key="15">
    <source>
        <dbReference type="RuleBase" id="RU003848"/>
    </source>
</evidence>
<keyword evidence="10 14" id="KW-0472">Membrane</keyword>
<dbReference type="Gene3D" id="1.20.5.620">
    <property type="entry name" value="F1F0 ATP synthase subunit B, membrane domain"/>
    <property type="match status" value="1"/>
</dbReference>
<accession>A0A2T1A4C3</accession>
<keyword evidence="16" id="KW-0175">Coiled coil</keyword>
<evidence type="ECO:0000256" key="9">
    <source>
        <dbReference type="ARBA" id="ARBA00023065"/>
    </source>
</evidence>
<dbReference type="EMBL" id="PVUE01000002">
    <property type="protein sequence ID" value="PRZ43394.1"/>
    <property type="molecule type" value="Genomic_DNA"/>
</dbReference>
<evidence type="ECO:0000256" key="3">
    <source>
        <dbReference type="ARBA" id="ARBA00022448"/>
    </source>
</evidence>
<feature type="transmembrane region" description="Helical" evidence="14">
    <location>
        <begin position="20"/>
        <end position="39"/>
    </location>
</feature>
<keyword evidence="6 14" id="KW-0812">Transmembrane</keyword>
<evidence type="ECO:0000256" key="4">
    <source>
        <dbReference type="ARBA" id="ARBA00022475"/>
    </source>
</evidence>
<evidence type="ECO:0000256" key="8">
    <source>
        <dbReference type="ARBA" id="ARBA00022989"/>
    </source>
</evidence>
<evidence type="ECO:0000313" key="17">
    <source>
        <dbReference type="EMBL" id="PRZ43394.1"/>
    </source>
</evidence>
<evidence type="ECO:0000256" key="14">
    <source>
        <dbReference type="HAMAP-Rule" id="MF_01398"/>
    </source>
</evidence>
<evidence type="ECO:0000256" key="12">
    <source>
        <dbReference type="ARBA" id="ARBA00025198"/>
    </source>
</evidence>
<evidence type="ECO:0000256" key="13">
    <source>
        <dbReference type="ARBA" id="ARBA00025830"/>
    </source>
</evidence>
<dbReference type="PANTHER" id="PTHR33445">
    <property type="entry name" value="ATP SYNTHASE SUBUNIT B', CHLOROPLASTIC"/>
    <property type="match status" value="1"/>
</dbReference>
<name>A0A2T1A4C3_9ACTN</name>
<keyword evidence="9 14" id="KW-0406">Ion transport</keyword>
<comment type="subcellular location">
    <subcellularLocation>
        <location evidence="1 14">Cell membrane</location>
        <topology evidence="1 14">Single-pass membrane protein</topology>
    </subcellularLocation>
</comment>
<dbReference type="InterPro" id="IPR005864">
    <property type="entry name" value="ATP_synth_F0_bsu_bac"/>
</dbReference>
<dbReference type="Proteomes" id="UP000237752">
    <property type="component" value="Unassembled WGS sequence"/>
</dbReference>